<keyword evidence="1" id="KW-0812">Transmembrane</keyword>
<keyword evidence="1" id="KW-0472">Membrane</keyword>
<keyword evidence="3" id="KW-1185">Reference proteome</keyword>
<gene>
    <name evidence="2" type="ORF">CRYO30217_00239</name>
</gene>
<sequence>MKEYHFRKYSLEDKDAYIKIIGKGESRTIPKNKIKDVFALKSFLWGHVKWYHRLLVGIILSALSVFVFRFTFTWSEQLDQIEETVSLLVNLGIVLWILSGILFLMMISFLFEATSDFPGLTLILSKKIFASRYRAVVIQRASIEYHLKVKNKEDQERLMHEIKKLI</sequence>
<evidence type="ECO:0000256" key="1">
    <source>
        <dbReference type="SAM" id="Phobius"/>
    </source>
</evidence>
<dbReference type="AlphaFoldDB" id="A0A916JJK8"/>
<name>A0A916JJK8_9FLAO</name>
<protein>
    <submittedName>
        <fullName evidence="2">Uncharacterized protein</fullName>
    </submittedName>
</protein>
<dbReference type="EMBL" id="OU015584">
    <property type="protein sequence ID" value="CAG5076905.1"/>
    <property type="molecule type" value="Genomic_DNA"/>
</dbReference>
<dbReference type="KEGG" id="ptan:CRYO30217_00239"/>
<proteinExistence type="predicted"/>
<accession>A0A916JJK8</accession>
<organism evidence="2 3">
    <name type="scientific">Parvicella tangerina</name>
    <dbReference type="NCBI Taxonomy" id="2829795"/>
    <lineage>
        <taxon>Bacteria</taxon>
        <taxon>Pseudomonadati</taxon>
        <taxon>Bacteroidota</taxon>
        <taxon>Flavobacteriia</taxon>
        <taxon>Flavobacteriales</taxon>
        <taxon>Parvicellaceae</taxon>
        <taxon>Parvicella</taxon>
    </lineage>
</organism>
<feature type="transmembrane region" description="Helical" evidence="1">
    <location>
        <begin position="50"/>
        <end position="68"/>
    </location>
</feature>
<dbReference type="Proteomes" id="UP000683507">
    <property type="component" value="Chromosome"/>
</dbReference>
<feature type="transmembrane region" description="Helical" evidence="1">
    <location>
        <begin position="88"/>
        <end position="111"/>
    </location>
</feature>
<dbReference type="RefSeq" id="WP_258540481.1">
    <property type="nucleotide sequence ID" value="NZ_OU015584.1"/>
</dbReference>
<reference evidence="2" key="1">
    <citation type="submission" date="2021-04" db="EMBL/GenBank/DDBJ databases">
        <authorList>
            <person name="Rodrigo-Torres L."/>
            <person name="Arahal R. D."/>
            <person name="Lucena T."/>
        </authorList>
    </citation>
    <scope>NUCLEOTIDE SEQUENCE</scope>
    <source>
        <strain evidence="2">AS29M-1</strain>
    </source>
</reference>
<evidence type="ECO:0000313" key="2">
    <source>
        <dbReference type="EMBL" id="CAG5076905.1"/>
    </source>
</evidence>
<keyword evidence="1" id="KW-1133">Transmembrane helix</keyword>
<evidence type="ECO:0000313" key="3">
    <source>
        <dbReference type="Proteomes" id="UP000683507"/>
    </source>
</evidence>